<keyword evidence="1" id="KW-0443">Lipid metabolism</keyword>
<dbReference type="PANTHER" id="PTHR46394:SF1">
    <property type="entry name" value="PNPLA DOMAIN-CONTAINING PROTEIN"/>
    <property type="match status" value="1"/>
</dbReference>
<dbReference type="InterPro" id="IPR002641">
    <property type="entry name" value="PNPLA_dom"/>
</dbReference>
<proteinExistence type="predicted"/>
<dbReference type="GO" id="GO:0006629">
    <property type="term" value="P:lipid metabolic process"/>
    <property type="evidence" value="ECO:0007669"/>
    <property type="project" value="UniProtKB-KW"/>
</dbReference>
<evidence type="ECO:0000313" key="4">
    <source>
        <dbReference type="EMBL" id="QHT38148.1"/>
    </source>
</evidence>
<evidence type="ECO:0000259" key="3">
    <source>
        <dbReference type="PROSITE" id="PS51635"/>
    </source>
</evidence>
<protein>
    <recommendedName>
        <fullName evidence="3">PNPLA domain-containing protein</fullName>
    </recommendedName>
</protein>
<feature type="domain" description="PNPLA" evidence="3">
    <location>
        <begin position="16"/>
        <end position="200"/>
    </location>
</feature>
<keyword evidence="2" id="KW-0472">Membrane</keyword>
<dbReference type="AlphaFoldDB" id="A0A6C0F8Y7"/>
<dbReference type="InterPro" id="IPR052580">
    <property type="entry name" value="Lipid_Hydrolase"/>
</dbReference>
<evidence type="ECO:0000256" key="2">
    <source>
        <dbReference type="SAM" id="Phobius"/>
    </source>
</evidence>
<keyword evidence="2" id="KW-0812">Transmembrane</keyword>
<name>A0A6C0F8Y7_9ZZZZ</name>
<sequence length="303" mass="34875">MDDMNDDKSEITIENLVISGGGPAGFAFYGVLKELCKKQMIDSSNIKNIYANSAGCIIAVIFALGYTWEEIDKYLIERPWSKIFKIQLNNIFAAYEKRGLYNVSVFHQILDPLLLGKGLEPDVTLKEFYEFRSIKLNFISTKIRNMCMETFNYETHPDWKLCDVIHCSCAVPVLFTPFLYDNDLLCDGGFMSNYPVDSLLSDKLDPNKTIGISISPRLTTDEENNNLNQSSEDYNNYNLLDYLITLFFHLIFSVNKRKNKTKLYKEIFLDYSHPLIASISNVLSEQHFREELIQYGIDCVNDS</sequence>
<dbReference type="InterPro" id="IPR016035">
    <property type="entry name" value="Acyl_Trfase/lysoPLipase"/>
</dbReference>
<dbReference type="Gene3D" id="3.40.1090.10">
    <property type="entry name" value="Cytosolic phospholipase A2 catalytic domain"/>
    <property type="match status" value="2"/>
</dbReference>
<dbReference type="PANTHER" id="PTHR46394">
    <property type="entry name" value="ANNEXIN"/>
    <property type="match status" value="1"/>
</dbReference>
<dbReference type="Pfam" id="PF01734">
    <property type="entry name" value="Patatin"/>
    <property type="match status" value="1"/>
</dbReference>
<evidence type="ECO:0000256" key="1">
    <source>
        <dbReference type="ARBA" id="ARBA00023098"/>
    </source>
</evidence>
<accession>A0A6C0F8Y7</accession>
<feature type="transmembrane region" description="Helical" evidence="2">
    <location>
        <begin position="49"/>
        <end position="68"/>
    </location>
</feature>
<dbReference type="EMBL" id="MN738826">
    <property type="protein sequence ID" value="QHT38148.1"/>
    <property type="molecule type" value="Genomic_DNA"/>
</dbReference>
<dbReference type="PROSITE" id="PS51635">
    <property type="entry name" value="PNPLA"/>
    <property type="match status" value="1"/>
</dbReference>
<reference evidence="4" key="1">
    <citation type="journal article" date="2020" name="Nature">
        <title>Giant virus diversity and host interactions through global metagenomics.</title>
        <authorList>
            <person name="Schulz F."/>
            <person name="Roux S."/>
            <person name="Paez-Espino D."/>
            <person name="Jungbluth S."/>
            <person name="Walsh D.A."/>
            <person name="Denef V.J."/>
            <person name="McMahon K.D."/>
            <person name="Konstantinidis K.T."/>
            <person name="Eloe-Fadrosh E.A."/>
            <person name="Kyrpides N.C."/>
            <person name="Woyke T."/>
        </authorList>
    </citation>
    <scope>NUCLEOTIDE SEQUENCE</scope>
    <source>
        <strain evidence="4">GVMAG-S-ERX556049-19</strain>
    </source>
</reference>
<dbReference type="SUPFAM" id="SSF52151">
    <property type="entry name" value="FabD/lysophospholipase-like"/>
    <property type="match status" value="1"/>
</dbReference>
<organism evidence="4">
    <name type="scientific">viral metagenome</name>
    <dbReference type="NCBI Taxonomy" id="1070528"/>
    <lineage>
        <taxon>unclassified sequences</taxon>
        <taxon>metagenomes</taxon>
        <taxon>organismal metagenomes</taxon>
    </lineage>
</organism>
<keyword evidence="2" id="KW-1133">Transmembrane helix</keyword>